<dbReference type="Proteomes" id="UP000238479">
    <property type="component" value="Chromosome 7"/>
</dbReference>
<keyword evidence="2" id="KW-0695">RNA-directed DNA polymerase</keyword>
<dbReference type="Pfam" id="PF00078">
    <property type="entry name" value="RVT_1"/>
    <property type="match status" value="1"/>
</dbReference>
<dbReference type="InterPro" id="IPR026960">
    <property type="entry name" value="RVT-Znf"/>
</dbReference>
<sequence>MLYRLGFDENWIGVIMKCVTTVRYSFLINGQPRGYLTPTRGLRQGDPLSPYLFLLCAEVFSALLARKVTHGELQGIKICEGAPVIHHLLFADDSLVFGKATLSECQHIQSVLNAYELASGQQINFAKSSIVFSKRVPEADKLSLASFLGVAIEVKHEKYLGLPTYLGRNRTETFAYIKERLSKKLAGWQGKLLSGAGKDLLVRVVAQALPSYAMSCFLLPNNFCDDLHQMCSKFWWGSKPNERKIHWMSWERLCRSKEEGGMGFRDLHAHNLALLAKQGWRLIRYPGSLVSRLFKARYFPHSSFLNATTPTHSSSCWRGIFVAKSVLQAGLRWQVGNGTSIRIWDDPWIPRPNLFRSIRYGPSPLVLVSDLMVDGHWNKELIFENFHADEALLICSIPLSRSIVPDRLIWHFDMKGLFTTKIAYKIAFASLHPVLTSGSSSNSNPSHWKFIWAAPIPGKVKVHVWKVCASILPTASQLRSRRVPVEDGCLFCNSEEETLSHVSRECCFTRDVIGLAPDLLPVLHTPPSSLLDWLALCYTLVTPRAFAFLLMLLWGVWKEKNQRLWVGKGRTVQQVFCHTTSILHSYVVARHSVTPRLGRQVKPWSPPPAGWLKVNIDGAFDQGTRRGGLGIVVRDADSTVVAGACGQCSDVLQPLVVEALASRLACKLVEENSLAPVIFESDCLQLVQAIQTDGDDTSQLGRIVDDISLSISYLAGSFFSHVYRESNMLAHKLAKYALVSGLQISWSGHVPPGVSNLFCNN</sequence>
<dbReference type="InterPro" id="IPR002156">
    <property type="entry name" value="RNaseH_domain"/>
</dbReference>
<dbReference type="OMA" id="NEATHRI"/>
<dbReference type="PANTHER" id="PTHR33116:SF86">
    <property type="entry name" value="REVERSE TRANSCRIPTASE DOMAIN-CONTAINING PROTEIN"/>
    <property type="match status" value="1"/>
</dbReference>
<dbReference type="InterPro" id="IPR036397">
    <property type="entry name" value="RNaseH_sf"/>
</dbReference>
<dbReference type="PROSITE" id="PS50878">
    <property type="entry name" value="RT_POL"/>
    <property type="match status" value="1"/>
</dbReference>
<dbReference type="Gene3D" id="3.30.420.10">
    <property type="entry name" value="Ribonuclease H-like superfamily/Ribonuclease H"/>
    <property type="match status" value="1"/>
</dbReference>
<dbReference type="Pfam" id="PF13966">
    <property type="entry name" value="zf-RVT"/>
    <property type="match status" value="1"/>
</dbReference>
<reference evidence="2 3" key="1">
    <citation type="journal article" date="2018" name="Nat. Genet.">
        <title>The Rosa genome provides new insights in the design of modern roses.</title>
        <authorList>
            <person name="Bendahmane M."/>
        </authorList>
    </citation>
    <scope>NUCLEOTIDE SEQUENCE [LARGE SCALE GENOMIC DNA]</scope>
    <source>
        <strain evidence="3">cv. Old Blush</strain>
    </source>
</reference>
<dbReference type="GO" id="GO:0003964">
    <property type="term" value="F:RNA-directed DNA polymerase activity"/>
    <property type="evidence" value="ECO:0007669"/>
    <property type="project" value="UniProtKB-KW"/>
</dbReference>
<proteinExistence type="predicted"/>
<protein>
    <submittedName>
        <fullName evidence="2">Putative RNA-directed DNA polymerase</fullName>
        <ecNumber evidence="2">2.7.7.49</ecNumber>
    </submittedName>
</protein>
<dbReference type="STRING" id="74649.A0A2P6PGU0"/>
<keyword evidence="3" id="KW-1185">Reference proteome</keyword>
<organism evidence="2 3">
    <name type="scientific">Rosa chinensis</name>
    <name type="common">China rose</name>
    <dbReference type="NCBI Taxonomy" id="74649"/>
    <lineage>
        <taxon>Eukaryota</taxon>
        <taxon>Viridiplantae</taxon>
        <taxon>Streptophyta</taxon>
        <taxon>Embryophyta</taxon>
        <taxon>Tracheophyta</taxon>
        <taxon>Spermatophyta</taxon>
        <taxon>Magnoliopsida</taxon>
        <taxon>eudicotyledons</taxon>
        <taxon>Gunneridae</taxon>
        <taxon>Pentapetalae</taxon>
        <taxon>rosids</taxon>
        <taxon>fabids</taxon>
        <taxon>Rosales</taxon>
        <taxon>Rosaceae</taxon>
        <taxon>Rosoideae</taxon>
        <taxon>Rosoideae incertae sedis</taxon>
        <taxon>Rosa</taxon>
    </lineage>
</organism>
<dbReference type="PANTHER" id="PTHR33116">
    <property type="entry name" value="REVERSE TRANSCRIPTASE ZINC-BINDING DOMAIN-CONTAINING PROTEIN-RELATED-RELATED"/>
    <property type="match status" value="1"/>
</dbReference>
<dbReference type="InterPro" id="IPR044730">
    <property type="entry name" value="RNase_H-like_dom_plant"/>
</dbReference>
<keyword evidence="2" id="KW-0548">Nucleotidyltransferase</keyword>
<evidence type="ECO:0000313" key="2">
    <source>
        <dbReference type="EMBL" id="PRQ21155.1"/>
    </source>
</evidence>
<dbReference type="CDD" id="cd06222">
    <property type="entry name" value="RNase_H_like"/>
    <property type="match status" value="1"/>
</dbReference>
<feature type="domain" description="Reverse transcriptase" evidence="1">
    <location>
        <begin position="1"/>
        <end position="152"/>
    </location>
</feature>
<dbReference type="Gramene" id="PRQ21155">
    <property type="protein sequence ID" value="PRQ21155"/>
    <property type="gene ID" value="RchiOBHm_Chr7g0236061"/>
</dbReference>
<dbReference type="InterPro" id="IPR043502">
    <property type="entry name" value="DNA/RNA_pol_sf"/>
</dbReference>
<dbReference type="EMBL" id="PDCK01000045">
    <property type="protein sequence ID" value="PRQ21155.1"/>
    <property type="molecule type" value="Genomic_DNA"/>
</dbReference>
<dbReference type="SUPFAM" id="SSF53098">
    <property type="entry name" value="Ribonuclease H-like"/>
    <property type="match status" value="1"/>
</dbReference>
<comment type="caution">
    <text evidence="2">The sequence shown here is derived from an EMBL/GenBank/DDBJ whole genome shotgun (WGS) entry which is preliminary data.</text>
</comment>
<gene>
    <name evidence="2" type="ORF">RchiOBHm_Chr7g0236061</name>
</gene>
<dbReference type="EC" id="2.7.7.49" evidence="2"/>
<keyword evidence="2" id="KW-0808">Transferase</keyword>
<dbReference type="InterPro" id="IPR000477">
    <property type="entry name" value="RT_dom"/>
</dbReference>
<dbReference type="GO" id="GO:0004523">
    <property type="term" value="F:RNA-DNA hybrid ribonuclease activity"/>
    <property type="evidence" value="ECO:0007669"/>
    <property type="project" value="InterPro"/>
</dbReference>
<dbReference type="InterPro" id="IPR012337">
    <property type="entry name" value="RNaseH-like_sf"/>
</dbReference>
<evidence type="ECO:0000259" key="1">
    <source>
        <dbReference type="PROSITE" id="PS50878"/>
    </source>
</evidence>
<dbReference type="GO" id="GO:0003676">
    <property type="term" value="F:nucleic acid binding"/>
    <property type="evidence" value="ECO:0007669"/>
    <property type="project" value="InterPro"/>
</dbReference>
<accession>A0A2P6PGU0</accession>
<name>A0A2P6PGU0_ROSCH</name>
<dbReference type="Pfam" id="PF13456">
    <property type="entry name" value="RVT_3"/>
    <property type="match status" value="1"/>
</dbReference>
<evidence type="ECO:0000313" key="3">
    <source>
        <dbReference type="Proteomes" id="UP000238479"/>
    </source>
</evidence>
<dbReference type="SUPFAM" id="SSF56672">
    <property type="entry name" value="DNA/RNA polymerases"/>
    <property type="match status" value="1"/>
</dbReference>
<dbReference type="AlphaFoldDB" id="A0A2P6PGU0"/>